<name>A0ABY0G602_9PLEO</name>
<keyword evidence="3" id="KW-1185">Reference proteome</keyword>
<reference evidence="3" key="1">
    <citation type="journal article" date="2019" name="bioRxiv">
        <title>Genomics, evolutionary history and diagnostics of the Alternaria alternata species group including apple and Asian pear pathotypes.</title>
        <authorList>
            <person name="Armitage A.D."/>
            <person name="Cockerton H.M."/>
            <person name="Sreenivasaprasad S."/>
            <person name="Woodhall J.W."/>
            <person name="Lane C.R."/>
            <person name="Harrison R.J."/>
            <person name="Clarkson J.P."/>
        </authorList>
    </citation>
    <scope>NUCLEOTIDE SEQUENCE [LARGE SCALE GENOMIC DNA]</scope>
    <source>
        <strain evidence="3">FERA 635</strain>
    </source>
</reference>
<evidence type="ECO:0000313" key="3">
    <source>
        <dbReference type="Proteomes" id="UP000293195"/>
    </source>
</evidence>
<proteinExistence type="predicted"/>
<evidence type="ECO:0000313" key="2">
    <source>
        <dbReference type="EMBL" id="RYN97557.1"/>
    </source>
</evidence>
<evidence type="ECO:0000256" key="1">
    <source>
        <dbReference type="SAM" id="MobiDB-lite"/>
    </source>
</evidence>
<dbReference type="EMBL" id="PDXF01000027">
    <property type="protein sequence ID" value="RYN97557.1"/>
    <property type="molecule type" value="Genomic_DNA"/>
</dbReference>
<organism evidence="2 3">
    <name type="scientific">Alternaria tenuissima</name>
    <dbReference type="NCBI Taxonomy" id="119927"/>
    <lineage>
        <taxon>Eukaryota</taxon>
        <taxon>Fungi</taxon>
        <taxon>Dikarya</taxon>
        <taxon>Ascomycota</taxon>
        <taxon>Pezizomycotina</taxon>
        <taxon>Dothideomycetes</taxon>
        <taxon>Pleosporomycetidae</taxon>
        <taxon>Pleosporales</taxon>
        <taxon>Pleosporineae</taxon>
        <taxon>Pleosporaceae</taxon>
        <taxon>Alternaria</taxon>
        <taxon>Alternaria sect. Alternaria</taxon>
        <taxon>Alternaria alternata complex</taxon>
    </lineage>
</organism>
<accession>A0ABY0G602</accession>
<feature type="compositionally biased region" description="Low complexity" evidence="1">
    <location>
        <begin position="31"/>
        <end position="43"/>
    </location>
</feature>
<dbReference type="Proteomes" id="UP000293195">
    <property type="component" value="Unassembled WGS sequence"/>
</dbReference>
<gene>
    <name evidence="2" type="ORF">AA0119_g7281</name>
</gene>
<protein>
    <submittedName>
        <fullName evidence="2">Uncharacterized protein</fullName>
    </submittedName>
</protein>
<sequence>MDIDIGDVSDPWDSPGSQETADWTFIGGQASSEGSSTSSSELGLYTERAQPSWDSSELEVYTEWAQQLWDTSTLTTGAPATRGLPPRWHSLLLVEPSNHCVYNNMTYRLDRRMECLWGNYGTFACTNKVSELFSRTVSDFFGVLCRQMARDYAMVWEAFYACASADALMNKKLPKDVRREYEHVYNLHDSRARQLVIQAIDQFAEKSARGDYTDVLPLYYATFLLHASGACTKGSGDLKAAMKVFSFFNGYTALFPLRIKVIGLSDNNWTVRMLLANDASDHGMEIHRFSFILGQARRSFDEAEELFLYR</sequence>
<feature type="region of interest" description="Disordered" evidence="1">
    <location>
        <begin position="1"/>
        <end position="43"/>
    </location>
</feature>
<comment type="caution">
    <text evidence="2">The sequence shown here is derived from an EMBL/GenBank/DDBJ whole genome shotgun (WGS) entry which is preliminary data.</text>
</comment>